<feature type="domain" description="Aldehyde dehydrogenase" evidence="2">
    <location>
        <begin position="57"/>
        <end position="508"/>
    </location>
</feature>
<protein>
    <submittedName>
        <fullName evidence="4">Phenylacetic acid degradation bifunctional protein PaaZ</fullName>
    </submittedName>
</protein>
<evidence type="ECO:0000259" key="2">
    <source>
        <dbReference type="Pfam" id="PF00171"/>
    </source>
</evidence>
<dbReference type="AlphaFoldDB" id="A0A4Y8UM55"/>
<dbReference type="GO" id="GO:0016620">
    <property type="term" value="F:oxidoreductase activity, acting on the aldehyde or oxo group of donors, NAD or NADP as acceptor"/>
    <property type="evidence" value="ECO:0007669"/>
    <property type="project" value="InterPro"/>
</dbReference>
<dbReference type="CDD" id="cd07128">
    <property type="entry name" value="ALDH_MaoC-N"/>
    <property type="match status" value="1"/>
</dbReference>
<dbReference type="Pfam" id="PF00171">
    <property type="entry name" value="Aldedh"/>
    <property type="match status" value="1"/>
</dbReference>
<comment type="caution">
    <text evidence="4">The sequence shown here is derived from an EMBL/GenBank/DDBJ whole genome shotgun (WGS) entry which is preliminary data.</text>
</comment>
<organism evidence="4 5">
    <name type="scientific">Gammaproteobacteria bacterium LSUCC0057</name>
    <dbReference type="NCBI Taxonomy" id="2559237"/>
    <lineage>
        <taxon>Bacteria</taxon>
        <taxon>Pseudomonadati</taxon>
        <taxon>Pseudomonadota</taxon>
        <taxon>Gammaproteobacteria</taxon>
        <taxon>Cellvibrionales</taxon>
        <taxon>Porticoccaceae</taxon>
        <taxon>SAR92 clade</taxon>
    </lineage>
</organism>
<keyword evidence="5" id="KW-1185">Reference proteome</keyword>
<keyword evidence="1" id="KW-0560">Oxidoreductase</keyword>
<dbReference type="InterPro" id="IPR016163">
    <property type="entry name" value="Ald_DH_C"/>
</dbReference>
<dbReference type="SUPFAM" id="SSF54637">
    <property type="entry name" value="Thioesterase/thiol ester dehydrase-isomerase"/>
    <property type="match status" value="1"/>
</dbReference>
<dbReference type="InterPro" id="IPR002539">
    <property type="entry name" value="MaoC-like_dom"/>
</dbReference>
<dbReference type="Pfam" id="PF01575">
    <property type="entry name" value="MaoC_dehydratas"/>
    <property type="match status" value="1"/>
</dbReference>
<dbReference type="InterPro" id="IPR011966">
    <property type="entry name" value="PaaN-DH"/>
</dbReference>
<evidence type="ECO:0000313" key="4">
    <source>
        <dbReference type="EMBL" id="TFH68709.1"/>
    </source>
</evidence>
<feature type="domain" description="MaoC-like" evidence="3">
    <location>
        <begin position="545"/>
        <end position="656"/>
    </location>
</feature>
<dbReference type="InterPro" id="IPR015590">
    <property type="entry name" value="Aldehyde_DH_dom"/>
</dbReference>
<dbReference type="Proteomes" id="UP000298133">
    <property type="component" value="Unassembled WGS sequence"/>
</dbReference>
<evidence type="ECO:0000259" key="3">
    <source>
        <dbReference type="Pfam" id="PF01575"/>
    </source>
</evidence>
<dbReference type="InterPro" id="IPR029069">
    <property type="entry name" value="HotDog_dom_sf"/>
</dbReference>
<dbReference type="NCBIfam" id="NF008868">
    <property type="entry name" value="PRK11903.1"/>
    <property type="match status" value="1"/>
</dbReference>
<dbReference type="Gene3D" id="3.40.605.10">
    <property type="entry name" value="Aldehyde Dehydrogenase, Chain A, domain 1"/>
    <property type="match status" value="1"/>
</dbReference>
<dbReference type="SUPFAM" id="SSF53720">
    <property type="entry name" value="ALDH-like"/>
    <property type="match status" value="1"/>
</dbReference>
<dbReference type="Gene3D" id="3.40.309.10">
    <property type="entry name" value="Aldehyde Dehydrogenase, Chain A, domain 2"/>
    <property type="match status" value="1"/>
</dbReference>
<dbReference type="NCBIfam" id="TIGR02278">
    <property type="entry name" value="PaaN-DH"/>
    <property type="match status" value="1"/>
</dbReference>
<reference evidence="4 5" key="1">
    <citation type="submission" date="2019-03" db="EMBL/GenBank/DDBJ databases">
        <title>Draft genome of Gammaproteobacteria bacterium LSUCC0057, a member of the SAR92 clade.</title>
        <authorList>
            <person name="Lanclos V.C."/>
            <person name="Doiron C."/>
            <person name="Henson M.W."/>
            <person name="Thrash J.C."/>
        </authorList>
    </citation>
    <scope>NUCLEOTIDE SEQUENCE [LARGE SCALE GENOMIC DNA]</scope>
    <source>
        <strain evidence="4 5">LSUCC0057</strain>
    </source>
</reference>
<dbReference type="PANTHER" id="PTHR43111">
    <property type="entry name" value="ALDEHYDE DEHYDROGENASE B-RELATED"/>
    <property type="match status" value="1"/>
</dbReference>
<accession>A0A4Y8UM55</accession>
<dbReference type="Gene3D" id="3.10.129.10">
    <property type="entry name" value="Hotdog Thioesterase"/>
    <property type="match status" value="1"/>
</dbReference>
<sequence>MSESRKTESYVYGQWLPGADEGKLIKDAITGQPLCRTSSLGVDFARVLDYGRRVGGPALRAMTIHERGNALKALGKYLLERKEPLYALSAATGASKADSWVDIEGGVATLFSYSGIARREFDNETFAVEGAPELLSANNTFAARHILVSKRGVSVHINAFNFPCWGMLEKIAPSLVAGVPVVVKPATDSAYLTEAMVRDIIDSKLLPEGAIQLICGSAGDLLDHLEEQDCVTFTGSAATGQMLKAHPNVIAKSVPFNMEADSLNCCVLGATVDEQDEEFGLFIKEVVKEMTTKAGQKCTSIRRVFVPRDKVAAVAEALRARIAKVVVGDPAADGVRMGALLGAAQRRDVEEKVAALAEHCEVLIGGNDAPLALVGERCVADAFYPLTVLHCAEPLTTTAPHEIEAFGPVCTLMPYDTIEQAIELVSLGKGSLAGSVFTYDNAEAAELILGCAAYHGRMLVINRDCAGESTGHGSPLPTLVHGGPGRAGGGEELGGARAVKHYMQRTSVQGSPTTLAAITRQYMSGAAPIHTEIHPFRRYFEELQIGEQLVTHRRTVTEADIVNFGCLSGDHFYAHFDELAAKDSLFGKRVAHGYFIVSAAAGMFVSPAPGPVLANYGLNNLRFIEPVGIGDTLQVKITAKQKIKKDKRPDEAQATGVVVWDVEVVNQHDELVALYDILTLVVRKEG</sequence>
<dbReference type="InterPro" id="IPR016162">
    <property type="entry name" value="Ald_DH_N"/>
</dbReference>
<evidence type="ECO:0000313" key="5">
    <source>
        <dbReference type="Proteomes" id="UP000298133"/>
    </source>
</evidence>
<gene>
    <name evidence="4" type="primary">paaZ</name>
    <name evidence="4" type="ORF">E3W66_01775</name>
</gene>
<proteinExistence type="predicted"/>
<dbReference type="PANTHER" id="PTHR43111:SF1">
    <property type="entry name" value="ALDEHYDE DEHYDROGENASE B-RELATED"/>
    <property type="match status" value="1"/>
</dbReference>
<dbReference type="EMBL" id="SPIA01000001">
    <property type="protein sequence ID" value="TFH68709.1"/>
    <property type="molecule type" value="Genomic_DNA"/>
</dbReference>
<dbReference type="OrthoDB" id="9759612at2"/>
<name>A0A4Y8UM55_9GAMM</name>
<evidence type="ECO:0000256" key="1">
    <source>
        <dbReference type="ARBA" id="ARBA00023002"/>
    </source>
</evidence>
<dbReference type="InterPro" id="IPR016161">
    <property type="entry name" value="Ald_DH/histidinol_DH"/>
</dbReference>